<evidence type="ECO:0000313" key="3">
    <source>
        <dbReference type="Proteomes" id="UP000027195"/>
    </source>
</evidence>
<dbReference type="InParanoid" id="A0A067M0W1"/>
<name>A0A067M0W1_BOTB1</name>
<keyword evidence="1" id="KW-0472">Membrane</keyword>
<accession>A0A067M0W1</accession>
<dbReference type="PANTHER" id="PTHR34286">
    <property type="entry name" value="TRANSMEMBRANE PROTEIN"/>
    <property type="match status" value="1"/>
</dbReference>
<gene>
    <name evidence="2" type="ORF">BOTBODRAFT_37286</name>
</gene>
<keyword evidence="1" id="KW-1133">Transmembrane helix</keyword>
<keyword evidence="1" id="KW-0812">Transmembrane</keyword>
<dbReference type="EMBL" id="KL198081">
    <property type="protein sequence ID" value="KDQ09204.1"/>
    <property type="molecule type" value="Genomic_DNA"/>
</dbReference>
<dbReference type="Proteomes" id="UP000027195">
    <property type="component" value="Unassembled WGS sequence"/>
</dbReference>
<organism evidence="2 3">
    <name type="scientific">Botryobasidium botryosum (strain FD-172 SS1)</name>
    <dbReference type="NCBI Taxonomy" id="930990"/>
    <lineage>
        <taxon>Eukaryota</taxon>
        <taxon>Fungi</taxon>
        <taxon>Dikarya</taxon>
        <taxon>Basidiomycota</taxon>
        <taxon>Agaricomycotina</taxon>
        <taxon>Agaricomycetes</taxon>
        <taxon>Cantharellales</taxon>
        <taxon>Botryobasidiaceae</taxon>
        <taxon>Botryobasidium</taxon>
    </lineage>
</organism>
<sequence>MGGGARYPYPRQVWSPSGGWWTRPTNWVSNTAICTFGIAIATYGAWSISAEKEWRHAAPVKPIPSMLWARQFKEGELGVKEDP</sequence>
<evidence type="ECO:0000256" key="1">
    <source>
        <dbReference type="SAM" id="Phobius"/>
    </source>
</evidence>
<dbReference type="PANTHER" id="PTHR34286:SF1">
    <property type="entry name" value="TRANSMEMBRANE PROTEIN"/>
    <property type="match status" value="1"/>
</dbReference>
<dbReference type="HOGENOM" id="CLU_148782_1_1_1"/>
<keyword evidence="3" id="KW-1185">Reference proteome</keyword>
<dbReference type="AlphaFoldDB" id="A0A067M0W1"/>
<dbReference type="STRING" id="930990.A0A067M0W1"/>
<reference evidence="3" key="1">
    <citation type="journal article" date="2014" name="Proc. Natl. Acad. Sci. U.S.A.">
        <title>Extensive sampling of basidiomycete genomes demonstrates inadequacy of the white-rot/brown-rot paradigm for wood decay fungi.</title>
        <authorList>
            <person name="Riley R."/>
            <person name="Salamov A.A."/>
            <person name="Brown D.W."/>
            <person name="Nagy L.G."/>
            <person name="Floudas D."/>
            <person name="Held B.W."/>
            <person name="Levasseur A."/>
            <person name="Lombard V."/>
            <person name="Morin E."/>
            <person name="Otillar R."/>
            <person name="Lindquist E.A."/>
            <person name="Sun H."/>
            <person name="LaButti K.M."/>
            <person name="Schmutz J."/>
            <person name="Jabbour D."/>
            <person name="Luo H."/>
            <person name="Baker S.E."/>
            <person name="Pisabarro A.G."/>
            <person name="Walton J.D."/>
            <person name="Blanchette R.A."/>
            <person name="Henrissat B."/>
            <person name="Martin F."/>
            <person name="Cullen D."/>
            <person name="Hibbett D.S."/>
            <person name="Grigoriev I.V."/>
        </authorList>
    </citation>
    <scope>NUCLEOTIDE SEQUENCE [LARGE SCALE GENOMIC DNA]</scope>
    <source>
        <strain evidence="3">FD-172 SS1</strain>
    </source>
</reference>
<feature type="transmembrane region" description="Helical" evidence="1">
    <location>
        <begin position="27"/>
        <end position="46"/>
    </location>
</feature>
<proteinExistence type="predicted"/>
<evidence type="ECO:0000313" key="2">
    <source>
        <dbReference type="EMBL" id="KDQ09204.1"/>
    </source>
</evidence>
<protein>
    <submittedName>
        <fullName evidence="2">Uncharacterized protein</fullName>
    </submittedName>
</protein>
<dbReference type="OrthoDB" id="2100988at2759"/>